<dbReference type="SUPFAM" id="SSF55166">
    <property type="entry name" value="Hedgehog/DD-peptidase"/>
    <property type="match status" value="1"/>
</dbReference>
<dbReference type="CDD" id="cd14814">
    <property type="entry name" value="Peptidase_M15"/>
    <property type="match status" value="1"/>
</dbReference>
<evidence type="ECO:0000259" key="2">
    <source>
        <dbReference type="Pfam" id="PF02557"/>
    </source>
</evidence>
<dbReference type="PANTHER" id="PTHR34385:SF1">
    <property type="entry name" value="PEPTIDOGLYCAN L-ALANYL-D-GLUTAMATE ENDOPEPTIDASE CWLK"/>
    <property type="match status" value="1"/>
</dbReference>
<dbReference type="Pfam" id="PF02557">
    <property type="entry name" value="VanY"/>
    <property type="match status" value="1"/>
</dbReference>
<name>A0A1T5M3W0_9MICO</name>
<keyword evidence="1" id="KW-1133">Transmembrane helix</keyword>
<evidence type="ECO:0000313" key="3">
    <source>
        <dbReference type="EMBL" id="SKC82508.1"/>
    </source>
</evidence>
<keyword evidence="4" id="KW-1185">Reference proteome</keyword>
<dbReference type="InterPro" id="IPR052179">
    <property type="entry name" value="DD-CPase-like"/>
</dbReference>
<dbReference type="AlphaFoldDB" id="A0A1T5M3W0"/>
<feature type="transmembrane region" description="Helical" evidence="1">
    <location>
        <begin position="145"/>
        <end position="168"/>
    </location>
</feature>
<evidence type="ECO:0000256" key="1">
    <source>
        <dbReference type="SAM" id="Phobius"/>
    </source>
</evidence>
<keyword evidence="3" id="KW-0378">Hydrolase</keyword>
<keyword evidence="3" id="KW-0645">Protease</keyword>
<dbReference type="EMBL" id="FUZQ01000009">
    <property type="protein sequence ID" value="SKC82508.1"/>
    <property type="molecule type" value="Genomic_DNA"/>
</dbReference>
<accession>A0A1T5M3W0</accession>
<feature type="domain" description="D-alanyl-D-alanine carboxypeptidase-like core" evidence="2">
    <location>
        <begin position="378"/>
        <end position="485"/>
    </location>
</feature>
<dbReference type="InterPro" id="IPR009045">
    <property type="entry name" value="Zn_M74/Hedgehog-like"/>
</dbReference>
<dbReference type="OrthoDB" id="9792074at2"/>
<feature type="transmembrane region" description="Helical" evidence="1">
    <location>
        <begin position="103"/>
        <end position="124"/>
    </location>
</feature>
<dbReference type="RefSeq" id="WP_139821042.1">
    <property type="nucleotide sequence ID" value="NZ_FUZQ01000009.1"/>
</dbReference>
<protein>
    <submittedName>
        <fullName evidence="3">D-alanyl-D-alanine carboxypeptidase</fullName>
    </submittedName>
</protein>
<dbReference type="STRING" id="526729.SAMN04324258_4382"/>
<reference evidence="3 4" key="1">
    <citation type="submission" date="2017-02" db="EMBL/GenBank/DDBJ databases">
        <authorList>
            <person name="Peterson S.W."/>
        </authorList>
    </citation>
    <scope>NUCLEOTIDE SEQUENCE [LARGE SCALE GENOMIC DNA]</scope>
    <source>
        <strain evidence="3 4">DSM 21481</strain>
    </source>
</reference>
<organism evidence="3 4">
    <name type="scientific">Krasilnikoviella flava</name>
    <dbReference type="NCBI Taxonomy" id="526729"/>
    <lineage>
        <taxon>Bacteria</taxon>
        <taxon>Bacillati</taxon>
        <taxon>Actinomycetota</taxon>
        <taxon>Actinomycetes</taxon>
        <taxon>Micrococcales</taxon>
        <taxon>Promicromonosporaceae</taxon>
        <taxon>Krasilnikoviella</taxon>
    </lineage>
</organism>
<keyword evidence="3" id="KW-0121">Carboxypeptidase</keyword>
<feature type="transmembrane region" description="Helical" evidence="1">
    <location>
        <begin position="59"/>
        <end position="83"/>
    </location>
</feature>
<feature type="transmembrane region" description="Helical" evidence="1">
    <location>
        <begin position="35"/>
        <end position="52"/>
    </location>
</feature>
<evidence type="ECO:0000313" key="4">
    <source>
        <dbReference type="Proteomes" id="UP000189777"/>
    </source>
</evidence>
<dbReference type="InterPro" id="IPR021257">
    <property type="entry name" value="DUF2809"/>
</dbReference>
<proteinExistence type="predicted"/>
<gene>
    <name evidence="3" type="ORF">SAMN04324258_4382</name>
</gene>
<dbReference type="GO" id="GO:0004180">
    <property type="term" value="F:carboxypeptidase activity"/>
    <property type="evidence" value="ECO:0007669"/>
    <property type="project" value="UniProtKB-KW"/>
</dbReference>
<dbReference type="Pfam" id="PF10990">
    <property type="entry name" value="DUF2809"/>
    <property type="match status" value="1"/>
</dbReference>
<keyword evidence="1" id="KW-0472">Membrane</keyword>
<dbReference type="InterPro" id="IPR003709">
    <property type="entry name" value="VanY-like_core_dom"/>
</dbReference>
<dbReference type="PANTHER" id="PTHR34385">
    <property type="entry name" value="D-ALANYL-D-ALANINE CARBOXYPEPTIDASE"/>
    <property type="match status" value="1"/>
</dbReference>
<keyword evidence="1" id="KW-0812">Transmembrane</keyword>
<dbReference type="Gene3D" id="3.30.1380.10">
    <property type="match status" value="1"/>
</dbReference>
<sequence>MTRAPRPVTAALAVVVVLAGLGGRALLPATIGAPLGDALYATLVVLLVALVVPRTRPVVAAAVGLVVCGAIEAAQLTDVPAQVVERFPLARYVLGTTFVPEDLAWYAAGAVAGGVLLTLVRPRARGVDLSLRHVRADARPRRRGARVAVPVVLVVTLVAAGGTLAWVLRSETQDLSARLVVAQDALDNSADRVADADVRTDLAATIDDARALLDATPVLDRLPGDAPALGTRLDGDVAAVQASRLVFARAQAAESRDALAPVARRAGRVLAATDELAESGQDAGETLRASSRDALGTADELTSETQDDQLAAASLTDLEATASDLSTLRDDLADATQALMTAQDAVVCPEPDQVWFPEAGKIAAKKLAPIPWAPQYSVRADVLDGLVALDAAYRAEFGQHLTVNSAYRSYDQQVEVYNPDDPNPLAAPPGCSNHGLGTAVDISMGPEGFDGARYAWLKERAERHGWTHPDWAEPDGRLPEPWHWQAVETPTEY</sequence>
<dbReference type="Proteomes" id="UP000189777">
    <property type="component" value="Unassembled WGS sequence"/>
</dbReference>
<dbReference type="GO" id="GO:0006508">
    <property type="term" value="P:proteolysis"/>
    <property type="evidence" value="ECO:0007669"/>
    <property type="project" value="InterPro"/>
</dbReference>